<sequence length="313" mass="33239">MEKYIFGVDIGGTTVKLGLFETEGTLLEKWEIKTRKEEKGKYIIKDIVETIENKLNENNISKTEVLGIGIGVPGPVKDDGTVLKCVNLGWKVFNIVDQVNKLVKLPIKAANDANVAALGEMWRGGGKGYKNAVMVTLGTGVGGGIIVDGKIISGSNGAGGEIGHIKVSDNETECCGCGNKGCLEQYASATGIVSLANKALKNTKTKSDLKNFGNLSAKDIFDSAKAGDELALELVDDFGNRLGKALANIACVIDPEIFVIGGGVSKNGSFLIESITKYFKENAFHISRNTKFELAKLGNDAGIYGAARLICEN</sequence>
<accession>A0AAV3VWV2</accession>
<gene>
    <name evidence="9" type="primary">glcK_2</name>
    <name evidence="9" type="ORF">CDIOL_13610</name>
</gene>
<evidence type="ECO:0000256" key="2">
    <source>
        <dbReference type="ARBA" id="ARBA00012323"/>
    </source>
</evidence>
<name>A0AAV3VWV2_9CLOT</name>
<reference evidence="9 10" key="1">
    <citation type="submission" date="2019-06" db="EMBL/GenBank/DDBJ databases">
        <title>Draft genome sequence of Clostridium diolis DSM 15410.</title>
        <authorList>
            <person name="Kobayashi H."/>
            <person name="Tanizawa Y."/>
            <person name="Tohno M."/>
        </authorList>
    </citation>
    <scope>NUCLEOTIDE SEQUENCE [LARGE SCALE GENOMIC DNA]</scope>
    <source>
        <strain evidence="9 10">DSM 15410</strain>
    </source>
</reference>
<dbReference type="InterPro" id="IPR049874">
    <property type="entry name" value="ROK_cs"/>
</dbReference>
<comment type="similarity">
    <text evidence="1">Belongs to the ROK (NagC/XylR) family.</text>
</comment>
<comment type="caution">
    <text evidence="9">The sequence shown here is derived from an EMBL/GenBank/DDBJ whole genome shotgun (WGS) entry which is preliminary data.</text>
</comment>
<dbReference type="EC" id="2.7.1.2" evidence="2"/>
<dbReference type="PANTHER" id="PTHR18964">
    <property type="entry name" value="ROK (REPRESSOR, ORF, KINASE) FAMILY"/>
    <property type="match status" value="1"/>
</dbReference>
<evidence type="ECO:0000256" key="4">
    <source>
        <dbReference type="ARBA" id="ARBA00022679"/>
    </source>
</evidence>
<dbReference type="GO" id="GO:0005737">
    <property type="term" value="C:cytoplasm"/>
    <property type="evidence" value="ECO:0007669"/>
    <property type="project" value="InterPro"/>
</dbReference>
<evidence type="ECO:0000313" key="9">
    <source>
        <dbReference type="EMBL" id="GEA30438.1"/>
    </source>
</evidence>
<dbReference type="PROSITE" id="PS01125">
    <property type="entry name" value="ROK"/>
    <property type="match status" value="1"/>
</dbReference>
<evidence type="ECO:0000256" key="7">
    <source>
        <dbReference type="ARBA" id="ARBA00022840"/>
    </source>
</evidence>
<dbReference type="GO" id="GO:0006096">
    <property type="term" value="P:glycolytic process"/>
    <property type="evidence" value="ECO:0007669"/>
    <property type="project" value="InterPro"/>
</dbReference>
<dbReference type="RefSeq" id="WP_017212075.1">
    <property type="nucleotide sequence ID" value="NZ_BJLA01000003.1"/>
</dbReference>
<dbReference type="PANTHER" id="PTHR18964:SF149">
    <property type="entry name" value="BIFUNCTIONAL UDP-N-ACETYLGLUCOSAMINE 2-EPIMERASE_N-ACETYLMANNOSAMINE KINASE"/>
    <property type="match status" value="1"/>
</dbReference>
<dbReference type="AlphaFoldDB" id="A0AAV3VWV2"/>
<dbReference type="Proteomes" id="UP000325212">
    <property type="component" value="Unassembled WGS sequence"/>
</dbReference>
<dbReference type="InterPro" id="IPR000600">
    <property type="entry name" value="ROK"/>
</dbReference>
<keyword evidence="7" id="KW-0067">ATP-binding</keyword>
<organism evidence="9 10">
    <name type="scientific">Clostridium diolis</name>
    <dbReference type="NCBI Taxonomy" id="223919"/>
    <lineage>
        <taxon>Bacteria</taxon>
        <taxon>Bacillati</taxon>
        <taxon>Bacillota</taxon>
        <taxon>Clostridia</taxon>
        <taxon>Eubacteriales</taxon>
        <taxon>Clostridiaceae</taxon>
        <taxon>Clostridium</taxon>
    </lineage>
</organism>
<evidence type="ECO:0000256" key="6">
    <source>
        <dbReference type="ARBA" id="ARBA00022777"/>
    </source>
</evidence>
<dbReference type="GO" id="GO:0004340">
    <property type="term" value="F:glucokinase activity"/>
    <property type="evidence" value="ECO:0007669"/>
    <property type="project" value="UniProtKB-EC"/>
</dbReference>
<proteinExistence type="inferred from homology"/>
<protein>
    <recommendedName>
        <fullName evidence="3">Glucokinase</fullName>
        <ecNumber evidence="2">2.7.1.2</ecNumber>
    </recommendedName>
    <alternativeName>
        <fullName evidence="8">Glucose kinase</fullName>
    </alternativeName>
</protein>
<evidence type="ECO:0000256" key="8">
    <source>
        <dbReference type="ARBA" id="ARBA00032386"/>
    </source>
</evidence>
<dbReference type="Gene3D" id="3.30.420.40">
    <property type="match status" value="2"/>
</dbReference>
<dbReference type="EMBL" id="BJLA01000003">
    <property type="protein sequence ID" value="GEA30438.1"/>
    <property type="molecule type" value="Genomic_DNA"/>
</dbReference>
<keyword evidence="10" id="KW-1185">Reference proteome</keyword>
<dbReference type="InterPro" id="IPR043129">
    <property type="entry name" value="ATPase_NBD"/>
</dbReference>
<dbReference type="SUPFAM" id="SSF53067">
    <property type="entry name" value="Actin-like ATPase domain"/>
    <property type="match status" value="1"/>
</dbReference>
<keyword evidence="4" id="KW-0808">Transferase</keyword>
<evidence type="ECO:0000256" key="3">
    <source>
        <dbReference type="ARBA" id="ARBA00014701"/>
    </source>
</evidence>
<evidence type="ECO:0000313" key="10">
    <source>
        <dbReference type="Proteomes" id="UP000325212"/>
    </source>
</evidence>
<evidence type="ECO:0000256" key="5">
    <source>
        <dbReference type="ARBA" id="ARBA00022741"/>
    </source>
</evidence>
<dbReference type="Pfam" id="PF00480">
    <property type="entry name" value="ROK"/>
    <property type="match status" value="1"/>
</dbReference>
<dbReference type="InterPro" id="IPR004654">
    <property type="entry name" value="ROK_glcA"/>
</dbReference>
<evidence type="ECO:0000256" key="1">
    <source>
        <dbReference type="ARBA" id="ARBA00006479"/>
    </source>
</evidence>
<dbReference type="GO" id="GO:0005524">
    <property type="term" value="F:ATP binding"/>
    <property type="evidence" value="ECO:0007669"/>
    <property type="project" value="UniProtKB-KW"/>
</dbReference>
<dbReference type="NCBIfam" id="TIGR00744">
    <property type="entry name" value="ROK_glcA_fam"/>
    <property type="match status" value="1"/>
</dbReference>
<keyword evidence="6" id="KW-0418">Kinase</keyword>
<keyword evidence="5" id="KW-0547">Nucleotide-binding</keyword>